<gene>
    <name evidence="3" type="ORF">DGYR_LOCUS6789</name>
</gene>
<protein>
    <submittedName>
        <fullName evidence="3">DgyrCDS7123</fullName>
    </submittedName>
</protein>
<dbReference type="InterPro" id="IPR055492">
    <property type="entry name" value="DUF7064"/>
</dbReference>
<dbReference type="OrthoDB" id="5798273at2759"/>
<dbReference type="Proteomes" id="UP000549394">
    <property type="component" value="Unassembled WGS sequence"/>
</dbReference>
<proteinExistence type="predicted"/>
<feature type="transmembrane region" description="Helical" evidence="1">
    <location>
        <begin position="29"/>
        <end position="48"/>
    </location>
</feature>
<dbReference type="EMBL" id="CAJFCJ010000008">
    <property type="protein sequence ID" value="CAD5118413.1"/>
    <property type="molecule type" value="Genomic_DNA"/>
</dbReference>
<keyword evidence="4" id="KW-1185">Reference proteome</keyword>
<sequence>MVVVLLAVILPILFRFIIPRVIPPHLGIYARPGGILYYLKFVLFLLIVKLRRFRSSRLSNVQGVSAGYGQRSKFTIEEMDRAQILPNDEPKAVDAVYFTGANEKGEYIVAATARRQRNLNQAFLFIRLPHIGLLQMPHQPDTHCKADDENKFWSNGLRIDSIEAMKKWKISYEGNMKLSSGKEVFVRLAAGWEAIMPYFDFDTDIPASAVSRAIAQEKWTKDRFERLRKAHQTHHEQFGKWTVSLEIDGEKRDTILYGVRDHSYGNVRDWRDIHRYALQYCYLEDGTCIGLLCICMPKTMSRLIAGYVSKDNKIDSITDSSLQLWSMGENGKPPNDYGFEIFTESGKQYTLFCKVIESPTVYIDGENDIRHGRIHERMATYNLDSLKGWGISEWAYGLEEDIRLKTDFIS</sequence>
<evidence type="ECO:0000256" key="1">
    <source>
        <dbReference type="SAM" id="Phobius"/>
    </source>
</evidence>
<name>A0A7I8VQ48_9ANNE</name>
<keyword evidence="1" id="KW-0472">Membrane</keyword>
<feature type="domain" description="DUF7064" evidence="2">
    <location>
        <begin position="269"/>
        <end position="395"/>
    </location>
</feature>
<keyword evidence="1" id="KW-0812">Transmembrane</keyword>
<accession>A0A7I8VQ48</accession>
<dbReference type="PANTHER" id="PTHR34717">
    <property type="entry name" value="EG:BACR7A4.20 PROTEIN"/>
    <property type="match status" value="1"/>
</dbReference>
<dbReference type="AlphaFoldDB" id="A0A7I8VQ48"/>
<evidence type="ECO:0000259" key="2">
    <source>
        <dbReference type="Pfam" id="PF23212"/>
    </source>
</evidence>
<reference evidence="3 4" key="1">
    <citation type="submission" date="2020-08" db="EMBL/GenBank/DDBJ databases">
        <authorList>
            <person name="Hejnol A."/>
        </authorList>
    </citation>
    <scope>NUCLEOTIDE SEQUENCE [LARGE SCALE GENOMIC DNA]</scope>
</reference>
<organism evidence="3 4">
    <name type="scientific">Dimorphilus gyrociliatus</name>
    <dbReference type="NCBI Taxonomy" id="2664684"/>
    <lineage>
        <taxon>Eukaryota</taxon>
        <taxon>Metazoa</taxon>
        <taxon>Spiralia</taxon>
        <taxon>Lophotrochozoa</taxon>
        <taxon>Annelida</taxon>
        <taxon>Polychaeta</taxon>
        <taxon>Polychaeta incertae sedis</taxon>
        <taxon>Dinophilidae</taxon>
        <taxon>Dimorphilus</taxon>
    </lineage>
</organism>
<evidence type="ECO:0000313" key="4">
    <source>
        <dbReference type="Proteomes" id="UP000549394"/>
    </source>
</evidence>
<comment type="caution">
    <text evidence="3">The sequence shown here is derived from an EMBL/GenBank/DDBJ whole genome shotgun (WGS) entry which is preliminary data.</text>
</comment>
<dbReference type="PANTHER" id="PTHR34717:SF1">
    <property type="entry name" value="EG:BACR7A4.20 PROTEIN"/>
    <property type="match status" value="1"/>
</dbReference>
<evidence type="ECO:0000313" key="3">
    <source>
        <dbReference type="EMBL" id="CAD5118413.1"/>
    </source>
</evidence>
<keyword evidence="1" id="KW-1133">Transmembrane helix</keyword>
<dbReference type="Pfam" id="PF23212">
    <property type="entry name" value="DUF7064"/>
    <property type="match status" value="1"/>
</dbReference>